<evidence type="ECO:0000256" key="13">
    <source>
        <dbReference type="ARBA" id="ARBA00023160"/>
    </source>
</evidence>
<proteinExistence type="inferred from homology"/>
<dbReference type="Proteomes" id="UP000541154">
    <property type="component" value="Unassembled WGS sequence"/>
</dbReference>
<keyword evidence="9" id="KW-0560">Oxidoreductase</keyword>
<reference evidence="17 18" key="1">
    <citation type="submission" date="2019-04" db="EMBL/GenBank/DDBJ databases">
        <title>Aspergillus burnettii sp. nov., novel species from soil in southeast Queensland.</title>
        <authorList>
            <person name="Gilchrist C.L.M."/>
            <person name="Pitt J.I."/>
            <person name="Lange L."/>
            <person name="Lacey H.J."/>
            <person name="Vuong D."/>
            <person name="Midgley D.J."/>
            <person name="Greenfield P."/>
            <person name="Bradbury M."/>
            <person name="Lacey E."/>
            <person name="Busk P.K."/>
            <person name="Pilgaard B."/>
            <person name="Chooi Y.H."/>
            <person name="Piggott A.M."/>
        </authorList>
    </citation>
    <scope>NUCLEOTIDE SEQUENCE [LARGE SCALE GENOMIC DNA]</scope>
    <source>
        <strain evidence="17 18">FRR 5400</strain>
    </source>
</reference>
<feature type="region of interest" description="Disordered" evidence="14">
    <location>
        <begin position="676"/>
        <end position="741"/>
    </location>
</feature>
<feature type="region of interest" description="Disordered" evidence="14">
    <location>
        <begin position="513"/>
        <end position="643"/>
    </location>
</feature>
<evidence type="ECO:0000256" key="4">
    <source>
        <dbReference type="ARBA" id="ARBA00022617"/>
    </source>
</evidence>
<evidence type="ECO:0000259" key="16">
    <source>
        <dbReference type="PROSITE" id="PS50255"/>
    </source>
</evidence>
<name>A0A8H6AE71_PETAA</name>
<keyword evidence="8 15" id="KW-1133">Transmembrane helix</keyword>
<dbReference type="PRINTS" id="PR00075">
    <property type="entry name" value="FACDDSATRASE"/>
</dbReference>
<keyword evidence="6" id="KW-0479">Metal-binding</keyword>
<dbReference type="SUPFAM" id="SSF55856">
    <property type="entry name" value="Cytochrome b5-like heme/steroid binding domain"/>
    <property type="match status" value="1"/>
</dbReference>
<dbReference type="PANTHER" id="PTHR11351:SF31">
    <property type="entry name" value="DESATURASE 1, ISOFORM A-RELATED"/>
    <property type="match status" value="1"/>
</dbReference>
<dbReference type="GO" id="GO:0020037">
    <property type="term" value="F:heme binding"/>
    <property type="evidence" value="ECO:0007669"/>
    <property type="project" value="InterPro"/>
</dbReference>
<feature type="compositionally biased region" description="Basic residues" evidence="14">
    <location>
        <begin position="151"/>
        <end position="160"/>
    </location>
</feature>
<comment type="caution">
    <text evidence="17">The sequence shown here is derived from an EMBL/GenBank/DDBJ whole genome shotgun (WGS) entry which is preliminary data.</text>
</comment>
<feature type="transmembrane region" description="Helical" evidence="15">
    <location>
        <begin position="801"/>
        <end position="823"/>
    </location>
</feature>
<dbReference type="Pfam" id="PF00173">
    <property type="entry name" value="Cyt-b5"/>
    <property type="match status" value="1"/>
</dbReference>
<evidence type="ECO:0000256" key="12">
    <source>
        <dbReference type="ARBA" id="ARBA00023136"/>
    </source>
</evidence>
<keyword evidence="11" id="KW-0443">Lipid metabolism</keyword>
<dbReference type="GO" id="GO:0004768">
    <property type="term" value="F:stearoyl-CoA 9-desaturase activity"/>
    <property type="evidence" value="ECO:0007669"/>
    <property type="project" value="TreeGrafter"/>
</dbReference>
<evidence type="ECO:0000313" key="18">
    <source>
        <dbReference type="Proteomes" id="UP000541154"/>
    </source>
</evidence>
<dbReference type="EMBL" id="SPNV01000020">
    <property type="protein sequence ID" value="KAF5865375.1"/>
    <property type="molecule type" value="Genomic_DNA"/>
</dbReference>
<sequence length="1529" mass="171282">MGWRRQKPQAELRIPTVPTFPLSSPITEEVPTPISSSPDERDIGRNHFDYLTAKMSSQNPFARKVEYEQRQEDKEPVREANSFYFVQKAAESADDPLPADKKTLEKPVGLNLVTDFSLKAPTPQIKLDTGFVDLNDLKVLSKERAEERSARKVKRILKKGTSRESPQLADESFGSVRRRSPLFDWKTGGSPKRRGKDELSPSDRPIMIGFSMPRDERRKRYSKELDVADSQRTPLTPSIVVTPAKEDDFWAGFSQVCNPPRATSSIYSQPTPRLEKSELDIPPVPAIPSEHVGSKSEFMDQETLKRQSLASRKCRSYSTGTVFEEDVRLRAGLRSRSYSSESVKRAFDRLSGFDRMSRLSVNTEMNRHLSQGWWTYLLSPLLDRTNTITSRKTLIDAPRPPVPSISTQLTGSSDEWWEKEVSYFSPDTPENTVANRGIADWHPSQNNPFADDKAVDFQVEYQDGQNRSSFVFPGRAVQGAAAEYYQACAHELFSGRPYFECINHVCSLTPRDKIPTINTDTTRDSDSGAKGLLIDVDDAPKGINEGSRHSKSTDIPAATCSWTPQTVVDKRPDTPAESPKEDNSSQKDRIEPPKGESSKPGPKEAIMEEEEPGHSTGNQPEKQSRNPFVQPAQPTSTVPPPVNNIYFQSAPGLSSAPVSITERVVPQYVVIPTSQGAQKHEIQPQAQPQSPGPISPGLQRMTEKTGSIPLSDMHSSPAPAYVSRRNTPATLPPRMDPLPITWEATTHPATERDRIESQRRRLEKEDAIGKKAGGLWRGRGCFSNKGCFGRPGREGRLRRRWYAAIASFFIIIVVVALILSIMLTRKGDETPVQSQWLNLTGYPPMPTGIATIAGPEPHVQNSGCITPSTLWSCALPNEQQSANKPYAANQPNFRVEIRFRNGTYSYNATVASKFSKAKATKRSDNLFRPSPSPPDMKDQKFLGNTTDKNQVPYAGEETPFYMTILSPLQMSTPKLTRRSDDPFPNIESLIPSPDLDSDGTAAAATLYPLPESQPVLLYDRGRDSEHYGFYTYFDRPIFLESTAPLNGAKKDDSASDANGGPSKAHARVRCTWAQTRFLVQIWTRPGKTLLSNSSSAATPTPTHTGISNPISSSSATDFVRPGSFPYPVTITIDRHGGVAEKKMVYCYGMESDQHINSTEKKLQIEDRGFGGKLVSPAPGIFNISDSALRYHRLWAHRSYSASTPLKWLLAAFGAGSLQGSIRFWVREHRLHHRYTDTDLDPYTVKKGFFHAHILWVLLRQPPNERKTRARVSLADIDHDPVVVWQHKYYFLAGFGMGWLLPCLVAGVGWNDWAGGFLYAGVLRAFFVNQATFCVNSLAHYLGHQPYDDRHTPRDHLLTALITLGEGFHNFHHEFPSDYRNGIEWYQVDVTKWFIWVCGLVGLAGDLKRFRYNEIAKARLQQRFKRLDEEKRRLEWGTPLEELPVMDWTEYRERVGKGEVLVVIEGVVHDVQGFIEEHPGGESAIRGMLGKDATPPFNGGVYDHSRPARNLLATMRVAVLRGGGEVECWK</sequence>
<evidence type="ECO:0000256" key="2">
    <source>
        <dbReference type="ARBA" id="ARBA00009295"/>
    </source>
</evidence>
<feature type="compositionally biased region" description="Basic and acidic residues" evidence="14">
    <location>
        <begin position="568"/>
        <end position="606"/>
    </location>
</feature>
<feature type="compositionally biased region" description="Polar residues" evidence="14">
    <location>
        <begin position="1103"/>
        <end position="1114"/>
    </location>
</feature>
<feature type="transmembrane region" description="Helical" evidence="15">
    <location>
        <begin position="1288"/>
        <end position="1309"/>
    </location>
</feature>
<dbReference type="InterPro" id="IPR015876">
    <property type="entry name" value="Acyl-CoA_DS"/>
</dbReference>
<accession>A0A8H6AE71</accession>
<evidence type="ECO:0000256" key="5">
    <source>
        <dbReference type="ARBA" id="ARBA00022692"/>
    </source>
</evidence>
<feature type="region of interest" description="Disordered" evidence="14">
    <location>
        <begin position="150"/>
        <end position="229"/>
    </location>
</feature>
<dbReference type="PROSITE" id="PS00476">
    <property type="entry name" value="FATTY_ACID_DESATUR_1"/>
    <property type="match status" value="1"/>
</dbReference>
<comment type="similarity">
    <text evidence="2">Belongs to the fatty acid desaturase type 1 family.</text>
</comment>
<feature type="domain" description="Cytochrome b5 heme-binding" evidence="16">
    <location>
        <begin position="1442"/>
        <end position="1520"/>
    </location>
</feature>
<organism evidence="17 18">
    <name type="scientific">Petromyces alliaceus</name>
    <name type="common">Aspergillus alliaceus</name>
    <dbReference type="NCBI Taxonomy" id="209559"/>
    <lineage>
        <taxon>Eukaryota</taxon>
        <taxon>Fungi</taxon>
        <taxon>Dikarya</taxon>
        <taxon>Ascomycota</taxon>
        <taxon>Pezizomycotina</taxon>
        <taxon>Eurotiomycetes</taxon>
        <taxon>Eurotiomycetidae</taxon>
        <taxon>Eurotiales</taxon>
        <taxon>Aspergillaceae</taxon>
        <taxon>Aspergillus</taxon>
        <taxon>Aspergillus subgen. Circumdati</taxon>
    </lineage>
</organism>
<evidence type="ECO:0000256" key="8">
    <source>
        <dbReference type="ARBA" id="ARBA00022989"/>
    </source>
</evidence>
<dbReference type="Gene3D" id="3.10.120.10">
    <property type="entry name" value="Cytochrome b5-like heme/steroid binding domain"/>
    <property type="match status" value="1"/>
</dbReference>
<dbReference type="SMART" id="SM01117">
    <property type="entry name" value="Cyt-b5"/>
    <property type="match status" value="1"/>
</dbReference>
<keyword evidence="12 15" id="KW-0472">Membrane</keyword>
<feature type="region of interest" description="Disordered" evidence="14">
    <location>
        <begin position="1090"/>
        <end position="1114"/>
    </location>
</feature>
<keyword evidence="18" id="KW-1185">Reference proteome</keyword>
<protein>
    <recommendedName>
        <fullName evidence="16">Cytochrome b5 heme-binding domain-containing protein</fullName>
    </recommendedName>
</protein>
<dbReference type="GO" id="GO:0005506">
    <property type="term" value="F:iron ion binding"/>
    <property type="evidence" value="ECO:0007669"/>
    <property type="project" value="TreeGrafter"/>
</dbReference>
<feature type="compositionally biased region" description="Polar residues" evidence="14">
    <location>
        <begin position="615"/>
        <end position="636"/>
    </location>
</feature>
<evidence type="ECO:0000256" key="10">
    <source>
        <dbReference type="ARBA" id="ARBA00023004"/>
    </source>
</evidence>
<dbReference type="GO" id="GO:0005789">
    <property type="term" value="C:endoplasmic reticulum membrane"/>
    <property type="evidence" value="ECO:0007669"/>
    <property type="project" value="TreeGrafter"/>
</dbReference>
<feature type="compositionally biased region" description="Low complexity" evidence="14">
    <location>
        <begin position="1090"/>
        <end position="1102"/>
    </location>
</feature>
<dbReference type="CDD" id="cd03505">
    <property type="entry name" value="Delta9-FADS-like"/>
    <property type="match status" value="1"/>
</dbReference>
<dbReference type="PROSITE" id="PS00191">
    <property type="entry name" value="CYTOCHROME_B5_1"/>
    <property type="match status" value="1"/>
</dbReference>
<dbReference type="PROSITE" id="PS50255">
    <property type="entry name" value="CYTOCHROME_B5_2"/>
    <property type="match status" value="1"/>
</dbReference>
<evidence type="ECO:0000256" key="6">
    <source>
        <dbReference type="ARBA" id="ARBA00022723"/>
    </source>
</evidence>
<evidence type="ECO:0000256" key="9">
    <source>
        <dbReference type="ARBA" id="ARBA00023002"/>
    </source>
</evidence>
<dbReference type="Pfam" id="PF00487">
    <property type="entry name" value="FA_desaturase"/>
    <property type="match status" value="1"/>
</dbReference>
<feature type="region of interest" description="Disordered" evidence="14">
    <location>
        <begin position="1"/>
        <end position="47"/>
    </location>
</feature>
<evidence type="ECO:0000256" key="7">
    <source>
        <dbReference type="ARBA" id="ARBA00022832"/>
    </source>
</evidence>
<evidence type="ECO:0000256" key="1">
    <source>
        <dbReference type="ARBA" id="ARBA00004141"/>
    </source>
</evidence>
<evidence type="ECO:0000256" key="15">
    <source>
        <dbReference type="SAM" id="Phobius"/>
    </source>
</evidence>
<dbReference type="InterPro" id="IPR005804">
    <property type="entry name" value="FA_desaturase_dom"/>
</dbReference>
<comment type="subcellular location">
    <subcellularLocation>
        <location evidence="1">Membrane</location>
        <topology evidence="1">Multi-pass membrane protein</topology>
    </subcellularLocation>
</comment>
<feature type="compositionally biased region" description="Basic and acidic residues" evidence="14">
    <location>
        <begin position="38"/>
        <end position="47"/>
    </location>
</feature>
<dbReference type="InterPro" id="IPR018506">
    <property type="entry name" value="Cyt_B5_heme-BS"/>
</dbReference>
<evidence type="ECO:0000256" key="3">
    <source>
        <dbReference type="ARBA" id="ARBA00022516"/>
    </source>
</evidence>
<evidence type="ECO:0000256" key="11">
    <source>
        <dbReference type="ARBA" id="ARBA00023098"/>
    </source>
</evidence>
<dbReference type="InterPro" id="IPR001522">
    <property type="entry name" value="FADS-1_CS"/>
</dbReference>
<feature type="compositionally biased region" description="Basic and acidic residues" evidence="14">
    <location>
        <begin position="213"/>
        <end position="226"/>
    </location>
</feature>
<evidence type="ECO:0000256" key="14">
    <source>
        <dbReference type="SAM" id="MobiDB-lite"/>
    </source>
</evidence>
<gene>
    <name evidence="17" type="ORF">ETB97_004188</name>
</gene>
<keyword evidence="3" id="KW-0444">Lipid biosynthesis</keyword>
<keyword evidence="5 15" id="KW-0812">Transmembrane</keyword>
<keyword evidence="13" id="KW-0275">Fatty acid biosynthesis</keyword>
<dbReference type="InterPro" id="IPR036400">
    <property type="entry name" value="Cyt_B5-like_heme/steroid_sf"/>
</dbReference>
<dbReference type="PANTHER" id="PTHR11351">
    <property type="entry name" value="ACYL-COA DESATURASE"/>
    <property type="match status" value="1"/>
</dbReference>
<keyword evidence="10" id="KW-0408">Iron</keyword>
<feature type="region of interest" description="Disordered" evidence="14">
    <location>
        <begin position="920"/>
        <end position="942"/>
    </location>
</feature>
<keyword evidence="7" id="KW-0276">Fatty acid metabolism</keyword>
<keyword evidence="4" id="KW-0349">Heme</keyword>
<dbReference type="GO" id="GO:0006636">
    <property type="term" value="P:unsaturated fatty acid biosynthetic process"/>
    <property type="evidence" value="ECO:0007669"/>
    <property type="project" value="TreeGrafter"/>
</dbReference>
<dbReference type="InterPro" id="IPR001199">
    <property type="entry name" value="Cyt_B5-like_heme/steroid-bd"/>
</dbReference>
<evidence type="ECO:0000313" key="17">
    <source>
        <dbReference type="EMBL" id="KAF5865375.1"/>
    </source>
</evidence>